<dbReference type="SMART" id="SM00855">
    <property type="entry name" value="PGAM"/>
    <property type="match status" value="1"/>
</dbReference>
<dbReference type="InterPro" id="IPR051710">
    <property type="entry name" value="Phosphatase_SH3-domain"/>
</dbReference>
<dbReference type="InterPro" id="IPR001345">
    <property type="entry name" value="PG/BPGM_mutase_AS"/>
</dbReference>
<evidence type="ECO:0000313" key="2">
    <source>
        <dbReference type="WBParaSite" id="GPLIN_000006100"/>
    </source>
</evidence>
<dbReference type="InterPro" id="IPR029033">
    <property type="entry name" value="His_PPase_superfam"/>
</dbReference>
<dbReference type="SUPFAM" id="SSF53254">
    <property type="entry name" value="Phosphoglycerate mutase-like"/>
    <property type="match status" value="1"/>
</dbReference>
<dbReference type="WBParaSite" id="GPLIN_000006100">
    <property type="protein sequence ID" value="GPLIN_000006100"/>
    <property type="gene ID" value="GPLIN_000006100"/>
</dbReference>
<dbReference type="CDD" id="cd07067">
    <property type="entry name" value="HP_PGM_like"/>
    <property type="match status" value="1"/>
</dbReference>
<organism evidence="1 2">
    <name type="scientific">Globodera pallida</name>
    <name type="common">Potato cyst nematode worm</name>
    <name type="synonym">Heterodera pallida</name>
    <dbReference type="NCBI Taxonomy" id="36090"/>
    <lineage>
        <taxon>Eukaryota</taxon>
        <taxon>Metazoa</taxon>
        <taxon>Ecdysozoa</taxon>
        <taxon>Nematoda</taxon>
        <taxon>Chromadorea</taxon>
        <taxon>Rhabditida</taxon>
        <taxon>Tylenchina</taxon>
        <taxon>Tylenchomorpha</taxon>
        <taxon>Tylenchoidea</taxon>
        <taxon>Heteroderidae</taxon>
        <taxon>Heteroderinae</taxon>
        <taxon>Globodera</taxon>
    </lineage>
</organism>
<accession>A0A183BHI3</accession>
<dbReference type="AlphaFoldDB" id="A0A183BHI3"/>
<dbReference type="PROSITE" id="PS00175">
    <property type="entry name" value="PG_MUTASE"/>
    <property type="match status" value="1"/>
</dbReference>
<dbReference type="Proteomes" id="UP000050741">
    <property type="component" value="Unassembled WGS sequence"/>
</dbReference>
<proteinExistence type="predicted"/>
<protein>
    <submittedName>
        <fullName evidence="2">Phosphoglycerate mutase family protein</fullName>
    </submittedName>
</protein>
<keyword evidence="1" id="KW-1185">Reference proteome</keyword>
<reference evidence="1" key="1">
    <citation type="submission" date="2014-05" db="EMBL/GenBank/DDBJ databases">
        <title>The genome and life-stage specific transcriptomes of Globodera pallida elucidate key aspects of plant parasitism by a cyst nematode.</title>
        <authorList>
            <person name="Cotton J.A."/>
            <person name="Lilley C.J."/>
            <person name="Jones L.M."/>
            <person name="Kikuchi T."/>
            <person name="Reid A.J."/>
            <person name="Thorpe P."/>
            <person name="Tsai I.J."/>
            <person name="Beasley H."/>
            <person name="Blok V."/>
            <person name="Cock P.J.A."/>
            <person name="Van den Akker S.E."/>
            <person name="Holroyd N."/>
            <person name="Hunt M."/>
            <person name="Mantelin S."/>
            <person name="Naghra H."/>
            <person name="Pain A."/>
            <person name="Palomares-Rius J.E."/>
            <person name="Zarowiecki M."/>
            <person name="Berriman M."/>
            <person name="Jones J.T."/>
            <person name="Urwin P.E."/>
        </authorList>
    </citation>
    <scope>NUCLEOTIDE SEQUENCE [LARGE SCALE GENOMIC DNA]</scope>
    <source>
        <strain evidence="1">Lindley</strain>
    </source>
</reference>
<dbReference type="Gene3D" id="3.40.50.1240">
    <property type="entry name" value="Phosphoglycerate mutase-like"/>
    <property type="match status" value="1"/>
</dbReference>
<dbReference type="Pfam" id="PF00300">
    <property type="entry name" value="His_Phos_1"/>
    <property type="match status" value="1"/>
</dbReference>
<dbReference type="PANTHER" id="PTHR16469:SF27">
    <property type="entry name" value="UBIQUITIN-ASSOCIATED AND SH3 DOMAIN-CONTAINING BA-RELATED"/>
    <property type="match status" value="1"/>
</dbReference>
<sequence length="376" mass="41170">MPSSDNCPMNGSPNHRLLWIVRHGQRVDNIDVQWRANGASPRGQWDDPPLSPRGVVQASEVGAALATEPISLVVCSPFTRCVQTAQQILRFRQNALQMAPPPVCIEPGFSESLNACQSPPGFPDIAEILKSFPELPVDAAYRPFIAADQLPTDEWTSFCCFRRVIATLRHILSAHTGNVLIVSHGTPITACHFALTGELNYPGQCTISKYRILWNRKASTPMNGHSHWADRWRNGHGQPVTNGGTTRPLKMMPLPPMGKSVVLVIGGRVKRTAEEMEGEEERKEERMKLLVLNRGTDGEGQGERKELDNCNRLEEALLSMAGAAALCAGFHAECVAAAEASHLSERHGLHDVMLLHCSATDGQQAEEQSLTVCTAH</sequence>
<name>A0A183BHI3_GLOPA</name>
<dbReference type="InterPro" id="IPR013078">
    <property type="entry name" value="His_Pase_superF_clade-1"/>
</dbReference>
<evidence type="ECO:0000313" key="1">
    <source>
        <dbReference type="Proteomes" id="UP000050741"/>
    </source>
</evidence>
<dbReference type="PANTHER" id="PTHR16469">
    <property type="entry name" value="UBIQUITIN-ASSOCIATED AND SH3 DOMAIN-CONTAINING BA-RELATED"/>
    <property type="match status" value="1"/>
</dbReference>
<dbReference type="GO" id="GO:0016791">
    <property type="term" value="F:phosphatase activity"/>
    <property type="evidence" value="ECO:0007669"/>
    <property type="project" value="UniProtKB-ARBA"/>
</dbReference>
<reference evidence="2" key="2">
    <citation type="submission" date="2016-06" db="UniProtKB">
        <authorList>
            <consortium name="WormBaseParasite"/>
        </authorList>
    </citation>
    <scope>IDENTIFICATION</scope>
</reference>